<proteinExistence type="predicted"/>
<reference evidence="1 2" key="1">
    <citation type="journal article" date="2018" name="Nat. Ecol. Evol.">
        <title>Pezizomycetes genomes reveal the molecular basis of ectomycorrhizal truffle lifestyle.</title>
        <authorList>
            <person name="Murat C."/>
            <person name="Payen T."/>
            <person name="Noel B."/>
            <person name="Kuo A."/>
            <person name="Morin E."/>
            <person name="Chen J."/>
            <person name="Kohler A."/>
            <person name="Krizsan K."/>
            <person name="Balestrini R."/>
            <person name="Da Silva C."/>
            <person name="Montanini B."/>
            <person name="Hainaut M."/>
            <person name="Levati E."/>
            <person name="Barry K.W."/>
            <person name="Belfiori B."/>
            <person name="Cichocki N."/>
            <person name="Clum A."/>
            <person name="Dockter R.B."/>
            <person name="Fauchery L."/>
            <person name="Guy J."/>
            <person name="Iotti M."/>
            <person name="Le Tacon F."/>
            <person name="Lindquist E.A."/>
            <person name="Lipzen A."/>
            <person name="Malagnac F."/>
            <person name="Mello A."/>
            <person name="Molinier V."/>
            <person name="Miyauchi S."/>
            <person name="Poulain J."/>
            <person name="Riccioni C."/>
            <person name="Rubini A."/>
            <person name="Sitrit Y."/>
            <person name="Splivallo R."/>
            <person name="Traeger S."/>
            <person name="Wang M."/>
            <person name="Zifcakova L."/>
            <person name="Wipf D."/>
            <person name="Zambonelli A."/>
            <person name="Paolocci F."/>
            <person name="Nowrousian M."/>
            <person name="Ottonello S."/>
            <person name="Baldrian P."/>
            <person name="Spatafora J.W."/>
            <person name="Henrissat B."/>
            <person name="Nagy L.G."/>
            <person name="Aury J.M."/>
            <person name="Wincker P."/>
            <person name="Grigoriev I.V."/>
            <person name="Bonfante P."/>
            <person name="Martin F.M."/>
        </authorList>
    </citation>
    <scope>NUCLEOTIDE SEQUENCE [LARGE SCALE GENOMIC DNA]</scope>
    <source>
        <strain evidence="1 2">120613-1</strain>
    </source>
</reference>
<keyword evidence="2" id="KW-1185">Reference proteome</keyword>
<organism evidence="1 2">
    <name type="scientific">Choiromyces venosus 120613-1</name>
    <dbReference type="NCBI Taxonomy" id="1336337"/>
    <lineage>
        <taxon>Eukaryota</taxon>
        <taxon>Fungi</taxon>
        <taxon>Dikarya</taxon>
        <taxon>Ascomycota</taxon>
        <taxon>Pezizomycotina</taxon>
        <taxon>Pezizomycetes</taxon>
        <taxon>Pezizales</taxon>
        <taxon>Tuberaceae</taxon>
        <taxon>Choiromyces</taxon>
    </lineage>
</organism>
<protein>
    <submittedName>
        <fullName evidence="1">Uncharacterized protein</fullName>
    </submittedName>
</protein>
<evidence type="ECO:0000313" key="2">
    <source>
        <dbReference type="Proteomes" id="UP000276215"/>
    </source>
</evidence>
<evidence type="ECO:0000313" key="1">
    <source>
        <dbReference type="EMBL" id="RPA90836.1"/>
    </source>
</evidence>
<dbReference type="AlphaFoldDB" id="A0A3N4IY71"/>
<dbReference type="Proteomes" id="UP000276215">
    <property type="component" value="Unassembled WGS sequence"/>
</dbReference>
<sequence length="57" mass="6731">MRSYPHCFISVHDHQNMLLFPVESRSPKISFLEIKLILSFAWSLSICMRVFLSQNEC</sequence>
<dbReference type="EMBL" id="ML120513">
    <property type="protein sequence ID" value="RPA90836.1"/>
    <property type="molecule type" value="Genomic_DNA"/>
</dbReference>
<name>A0A3N4IY71_9PEZI</name>
<gene>
    <name evidence="1" type="ORF">L873DRAFT_378385</name>
</gene>
<accession>A0A3N4IY71</accession>